<proteinExistence type="predicted"/>
<dbReference type="Pfam" id="PF00496">
    <property type="entry name" value="SBP_bac_5"/>
    <property type="match status" value="1"/>
</dbReference>
<dbReference type="Gene3D" id="3.10.105.10">
    <property type="entry name" value="Dipeptide-binding Protein, Domain 3"/>
    <property type="match status" value="1"/>
</dbReference>
<feature type="chain" id="PRO_5046789536" evidence="1">
    <location>
        <begin position="30"/>
        <end position="637"/>
    </location>
</feature>
<evidence type="ECO:0000313" key="4">
    <source>
        <dbReference type="Proteomes" id="UP001549691"/>
    </source>
</evidence>
<dbReference type="CDD" id="cd08500">
    <property type="entry name" value="PBP2_NikA_DppA_OppA_like_4"/>
    <property type="match status" value="1"/>
</dbReference>
<dbReference type="SUPFAM" id="SSF53850">
    <property type="entry name" value="Periplasmic binding protein-like II"/>
    <property type="match status" value="1"/>
</dbReference>
<dbReference type="Gene3D" id="3.40.190.10">
    <property type="entry name" value="Periplasmic binding protein-like II"/>
    <property type="match status" value="1"/>
</dbReference>
<dbReference type="Proteomes" id="UP001549691">
    <property type="component" value="Unassembled WGS sequence"/>
</dbReference>
<evidence type="ECO:0000259" key="2">
    <source>
        <dbReference type="Pfam" id="PF00496"/>
    </source>
</evidence>
<evidence type="ECO:0000256" key="1">
    <source>
        <dbReference type="SAM" id="SignalP"/>
    </source>
</evidence>
<dbReference type="PANTHER" id="PTHR30290:SF62">
    <property type="entry name" value="OLIGOPEPTIDE ABC TRANSPORTER, PERIPLASMIC OLIGOPEPTIDE-BINDING PROTEIN"/>
    <property type="match status" value="1"/>
</dbReference>
<sequence length="637" mass="69875">MHPEPFVRSWLCRAALAALAGLATMNSQAFSEAPELTAKVAAGELAPVQRRLPDQPEIITPLEANGRYGGSLRTALLATGDENGVLRFIAQGLTRWDAKFDRVQPNIAAAWTANKDSTEYIFTLRRGMRWSDGVPFTADDVVFAVNDVIANQPLSGNPPDRYQAGGQPMQAEALDRWRVRIRFAAGNRGLPEELAGPYGHHPVLYPKHYCAQFHAAHNPQADTLAKEAGLSGWVALFNQRCPAFGGRWYTTAKPTLDPWVISAPMGRGMAPVVVRRNPYFWQVDQAGRQLPYLDTIQFDLFKDAAAIQTAAIAGNLDLQIRHVGGVALREQLAPLVARGSHLILRLPDVNASAVGLYLNHTTPNSGLGALFSDVRFKAALSQAIERGAIAREVFHGEASPWQVGPPAGHRFHNEKLATQYTRFDLAATNSQLDALGLTRRDAEGYRLLPDGKRLSLRAIVNNYSNQMVDSLKLIQKSWAQAGVELVIESLDRVVVMNRARANDYDIGVDVVSGGIDPSQNPRAYLAQHPADSRQSLPWVRWYESGGKQGVEPSVPMKQRLALWDQWKAAKSDAEADALFRKILAIAADELEVLGTVSSPAQTGIRATRLHGVPAGMLGAWIWPTPNPSLPQQYFIEQ</sequence>
<keyword evidence="1" id="KW-0732">Signal</keyword>
<evidence type="ECO:0000313" key="3">
    <source>
        <dbReference type="EMBL" id="MET7014060.1"/>
    </source>
</evidence>
<dbReference type="InterPro" id="IPR039424">
    <property type="entry name" value="SBP_5"/>
</dbReference>
<comment type="caution">
    <text evidence="3">The sequence shown here is derived from an EMBL/GenBank/DDBJ whole genome shotgun (WGS) entry which is preliminary data.</text>
</comment>
<reference evidence="3 4" key="1">
    <citation type="submission" date="2024-07" db="EMBL/GenBank/DDBJ databases">
        <title>Uliginosibacterium flavum JJ3220;KACC:17644.</title>
        <authorList>
            <person name="Kim M.K."/>
        </authorList>
    </citation>
    <scope>NUCLEOTIDE SEQUENCE [LARGE SCALE GENOMIC DNA]</scope>
    <source>
        <strain evidence="3 4">KACC:17644</strain>
    </source>
</reference>
<dbReference type="PANTHER" id="PTHR30290">
    <property type="entry name" value="PERIPLASMIC BINDING COMPONENT OF ABC TRANSPORTER"/>
    <property type="match status" value="1"/>
</dbReference>
<protein>
    <submittedName>
        <fullName evidence="3">ABC transporter substrate-binding protein</fullName>
    </submittedName>
</protein>
<gene>
    <name evidence="3" type="ORF">ABXR19_07645</name>
</gene>
<dbReference type="InterPro" id="IPR000914">
    <property type="entry name" value="SBP_5_dom"/>
</dbReference>
<name>A0ABV2TJH0_9RHOO</name>
<feature type="domain" description="Solute-binding protein family 5" evidence="2">
    <location>
        <begin position="103"/>
        <end position="521"/>
    </location>
</feature>
<feature type="signal peptide" evidence="1">
    <location>
        <begin position="1"/>
        <end position="29"/>
    </location>
</feature>
<organism evidence="3 4">
    <name type="scientific">Uliginosibacterium flavum</name>
    <dbReference type="NCBI Taxonomy" id="1396831"/>
    <lineage>
        <taxon>Bacteria</taxon>
        <taxon>Pseudomonadati</taxon>
        <taxon>Pseudomonadota</taxon>
        <taxon>Betaproteobacteria</taxon>
        <taxon>Rhodocyclales</taxon>
        <taxon>Zoogloeaceae</taxon>
        <taxon>Uliginosibacterium</taxon>
    </lineage>
</organism>
<accession>A0ABV2TJH0</accession>
<keyword evidence="4" id="KW-1185">Reference proteome</keyword>
<dbReference type="EMBL" id="JBEWZI010000006">
    <property type="protein sequence ID" value="MET7014060.1"/>
    <property type="molecule type" value="Genomic_DNA"/>
</dbReference>
<dbReference type="RefSeq" id="WP_354600518.1">
    <property type="nucleotide sequence ID" value="NZ_JBEWZI010000006.1"/>
</dbReference>